<dbReference type="AlphaFoldDB" id="A0A2A6CPQ0"/>
<reference evidence="1" key="2">
    <citation type="submission" date="2022-06" db="UniProtKB">
        <authorList>
            <consortium name="EnsemblMetazoa"/>
        </authorList>
    </citation>
    <scope>IDENTIFICATION</scope>
    <source>
        <strain evidence="1">PS312</strain>
    </source>
</reference>
<sequence>MLTAPFLQRFEEKKKMRFAMRPPKETFESADWVSRVKIDVREPLDESQRQGLTDIRYTVHHLEVFKAPLEHDSLPNEVYSSSQTGFTLEEGKEYLICGHLPEESRLSCIGGQIRPAGVEGMVAEWRELTPEFIEEMGSYEKRATVNAFYTIYLTGSFADILALLNAAYTYCSLTRFLNVHLIPTSIIVYVTLIIISFLSIILLFRISQAIVWGARFSQMITVLLIALNRLSAILNPAKYSMMRIFDLILQPIYVPSTLGGVITARKPNSLFLATLILQSVNAGFVVICYIIIIFKSRASVSTNGSDLRKADKKNSLHKAAFVICSVEQTVSLCIYIGRTAVYTSHPPYLLILFSKNIRKRKCVLSLCFSLTLRYAISLKRYQAGWRALDKFTWCQFMIKKIFFYRFLSAPDGSTIILCSRSGS</sequence>
<accession>A0A8R1UG19</accession>
<keyword evidence="2" id="KW-1185">Reference proteome</keyword>
<reference evidence="2" key="1">
    <citation type="journal article" date="2008" name="Nat. Genet.">
        <title>The Pristionchus pacificus genome provides a unique perspective on nematode lifestyle and parasitism.</title>
        <authorList>
            <person name="Dieterich C."/>
            <person name="Clifton S.W."/>
            <person name="Schuster L.N."/>
            <person name="Chinwalla A."/>
            <person name="Delehaunty K."/>
            <person name="Dinkelacker I."/>
            <person name="Fulton L."/>
            <person name="Fulton R."/>
            <person name="Godfrey J."/>
            <person name="Minx P."/>
            <person name="Mitreva M."/>
            <person name="Roeseler W."/>
            <person name="Tian H."/>
            <person name="Witte H."/>
            <person name="Yang S.P."/>
            <person name="Wilson R.K."/>
            <person name="Sommer R.J."/>
        </authorList>
    </citation>
    <scope>NUCLEOTIDE SEQUENCE [LARGE SCALE GENOMIC DNA]</scope>
    <source>
        <strain evidence="2">PS312</strain>
    </source>
</reference>
<dbReference type="InterPro" id="IPR008993">
    <property type="entry name" value="TIMP-like_OB-fold"/>
</dbReference>
<dbReference type="Proteomes" id="UP000005239">
    <property type="component" value="Unassembled WGS sequence"/>
</dbReference>
<protein>
    <submittedName>
        <fullName evidence="1">Uncharacterized protein</fullName>
    </submittedName>
</protein>
<proteinExistence type="predicted"/>
<gene>
    <name evidence="1" type="primary">WBGene00111644</name>
</gene>
<dbReference type="Gene3D" id="2.40.50.120">
    <property type="match status" value="1"/>
</dbReference>
<evidence type="ECO:0000313" key="2">
    <source>
        <dbReference type="Proteomes" id="UP000005239"/>
    </source>
</evidence>
<organism evidence="1 2">
    <name type="scientific">Pristionchus pacificus</name>
    <name type="common">Parasitic nematode worm</name>
    <dbReference type="NCBI Taxonomy" id="54126"/>
    <lineage>
        <taxon>Eukaryota</taxon>
        <taxon>Metazoa</taxon>
        <taxon>Ecdysozoa</taxon>
        <taxon>Nematoda</taxon>
        <taxon>Chromadorea</taxon>
        <taxon>Rhabditida</taxon>
        <taxon>Rhabditina</taxon>
        <taxon>Diplogasteromorpha</taxon>
        <taxon>Diplogasteroidea</taxon>
        <taxon>Neodiplogasteridae</taxon>
        <taxon>Pristionchus</taxon>
    </lineage>
</organism>
<evidence type="ECO:0000313" key="1">
    <source>
        <dbReference type="EnsemblMetazoa" id="PPA22090.1"/>
    </source>
</evidence>
<name>A0A2A6CPQ0_PRIPA</name>
<dbReference type="SUPFAM" id="SSF50242">
    <property type="entry name" value="TIMP-like"/>
    <property type="match status" value="1"/>
</dbReference>
<dbReference type="FunFam" id="2.40.50.120:FF:000024">
    <property type="entry name" value="Putative metalloproteinase inhibitor tag-225"/>
    <property type="match status" value="1"/>
</dbReference>
<dbReference type="PANTHER" id="PTHR31748:SF1">
    <property type="entry name" value="SERPENTINE RECEPTOR, CLASS V"/>
    <property type="match status" value="1"/>
</dbReference>
<dbReference type="EnsemblMetazoa" id="PPA22090.1">
    <property type="protein sequence ID" value="PPA22090.1"/>
    <property type="gene ID" value="WBGene00111644"/>
</dbReference>
<accession>A0A2A6CPQ0</accession>
<dbReference type="PANTHER" id="PTHR31748">
    <property type="entry name" value="SERPENTINE RECEPTOR, CLASS V"/>
    <property type="match status" value="1"/>
</dbReference>